<dbReference type="VEuPathDB" id="VectorBase:MDOMA2_017693"/>
<sequence length="117" mass="12990">MSSAVIDPLELLTNKGDRKPTFLGSIFNPLACTVAGFGLACMLNWGLRRPVFSGLQNHVGFAVLGGIGGTYLDKKRTEDLATRDAVLRHYVELHPEDFPPIQRKKFGEVLEPWVPIR</sequence>
<dbReference type="OrthoDB" id="6329847at2759"/>
<dbReference type="VEuPathDB" id="VectorBase:MDOMA2_001457"/>
<evidence type="ECO:0000256" key="1">
    <source>
        <dbReference type="ARBA" id="ARBA00004298"/>
    </source>
</evidence>
<dbReference type="PIRSF" id="PIRSF017834">
    <property type="entry name" value="NADH-UbQ_OxRdtase_b14.5b"/>
    <property type="match status" value="1"/>
</dbReference>
<keyword evidence="14" id="KW-1185">Reference proteome</keyword>
<keyword evidence="4 11" id="KW-0679">Respiratory chain</keyword>
<dbReference type="GO" id="GO:0006120">
    <property type="term" value="P:mitochondrial electron transport, NADH to ubiquinone"/>
    <property type="evidence" value="ECO:0007669"/>
    <property type="project" value="InterPro"/>
</dbReference>
<protein>
    <recommendedName>
        <fullName evidence="11">NADH dehydrogenase [ubiquinone] 1 subunit C2</fullName>
    </recommendedName>
</protein>
<proteinExistence type="inferred from homology"/>
<dbReference type="KEGG" id="mde:101887932"/>
<gene>
    <name evidence="13" type="primary">101893042</name>
    <name evidence="15" type="synonym">LOC101887932</name>
    <name evidence="16" type="synonym">LOC101893042</name>
</gene>
<dbReference type="eggNOG" id="KOG4516">
    <property type="taxonomic scope" value="Eukaryota"/>
</dbReference>
<dbReference type="VEuPathDB" id="VectorBase:MDOA011611"/>
<comment type="subcellular location">
    <subcellularLocation>
        <location evidence="1">Mitochondrion inner membrane</location>
        <topology evidence="1">Single-pass membrane protein</topology>
        <orientation evidence="1">Matrix side</orientation>
    </subcellularLocation>
</comment>
<keyword evidence="6 11" id="KW-0999">Mitochondrion inner membrane</keyword>
<dbReference type="AlphaFoldDB" id="A0A1I8N511"/>
<evidence type="ECO:0000256" key="7">
    <source>
        <dbReference type="ARBA" id="ARBA00022982"/>
    </source>
</evidence>
<dbReference type="Proteomes" id="UP001652621">
    <property type="component" value="Unplaced"/>
</dbReference>
<dbReference type="EnsemblMetazoa" id="MDOA011611-RA">
    <property type="protein sequence ID" value="MDOA011611-PA"/>
    <property type="gene ID" value="MDOA011611"/>
</dbReference>
<dbReference type="PANTHER" id="PTHR13099:SF0">
    <property type="entry name" value="NADH DEHYDROGENASE [UBIQUINONE] 1 SUBUNIT C2-RELATED"/>
    <property type="match status" value="1"/>
</dbReference>
<dbReference type="KEGG" id="mde:101893042"/>
<evidence type="ECO:0000313" key="14">
    <source>
        <dbReference type="Proteomes" id="UP001652621"/>
    </source>
</evidence>
<keyword evidence="7 11" id="KW-0249">Electron transport</keyword>
<evidence type="ECO:0000256" key="10">
    <source>
        <dbReference type="ARBA" id="ARBA00023136"/>
    </source>
</evidence>
<comment type="function">
    <text evidence="11">Accessory subunit of the mitochondrial membrane respiratory chain NADH dehydrogenase (Complex I), that is believed not to be involved in catalysis. Complex I functions in the transfer of electrons from NADH to the respiratory chain. The immediate electron acceptor for the enzyme is believed to be ubiquinone.</text>
</comment>
<dbReference type="GeneID" id="101893042"/>
<evidence type="ECO:0000313" key="13">
    <source>
        <dbReference type="EnsemblMetazoa" id="MDOA001707-PA"/>
    </source>
</evidence>
<dbReference type="RefSeq" id="XP_005175099.1">
    <property type="nucleotide sequence ID" value="XM_005175042.3"/>
</dbReference>
<evidence type="ECO:0000256" key="5">
    <source>
        <dbReference type="ARBA" id="ARBA00022692"/>
    </source>
</evidence>
<evidence type="ECO:0000256" key="12">
    <source>
        <dbReference type="SAM" id="Phobius"/>
    </source>
</evidence>
<feature type="transmembrane region" description="Helical" evidence="12">
    <location>
        <begin position="26"/>
        <end position="47"/>
    </location>
</feature>
<dbReference type="PANTHER" id="PTHR13099">
    <property type="entry name" value="NADH-UBIQUINONE OXIDOREDUCTASE SUBUNIT B14.5B"/>
    <property type="match status" value="1"/>
</dbReference>
<dbReference type="VEuPathDB" id="VectorBase:MDOA001707"/>
<evidence type="ECO:0000256" key="3">
    <source>
        <dbReference type="ARBA" id="ARBA00022448"/>
    </source>
</evidence>
<dbReference type="GeneID" id="101887932"/>
<evidence type="ECO:0000256" key="9">
    <source>
        <dbReference type="ARBA" id="ARBA00023128"/>
    </source>
</evidence>
<dbReference type="InterPro" id="IPR009423">
    <property type="entry name" value="NDUC2"/>
</dbReference>
<evidence type="ECO:0000256" key="2">
    <source>
        <dbReference type="ARBA" id="ARBA00008674"/>
    </source>
</evidence>
<evidence type="ECO:0000313" key="15">
    <source>
        <dbReference type="RefSeq" id="XP_005175099.1"/>
    </source>
</evidence>
<organism evidence="13">
    <name type="scientific">Musca domestica</name>
    <name type="common">House fly</name>
    <dbReference type="NCBI Taxonomy" id="7370"/>
    <lineage>
        <taxon>Eukaryota</taxon>
        <taxon>Metazoa</taxon>
        <taxon>Ecdysozoa</taxon>
        <taxon>Arthropoda</taxon>
        <taxon>Hexapoda</taxon>
        <taxon>Insecta</taxon>
        <taxon>Pterygota</taxon>
        <taxon>Neoptera</taxon>
        <taxon>Endopterygota</taxon>
        <taxon>Diptera</taxon>
        <taxon>Brachycera</taxon>
        <taxon>Muscomorpha</taxon>
        <taxon>Muscoidea</taxon>
        <taxon>Muscidae</taxon>
        <taxon>Musca</taxon>
    </lineage>
</organism>
<dbReference type="Pfam" id="PF06374">
    <property type="entry name" value="NDUF_C2"/>
    <property type="match status" value="1"/>
</dbReference>
<reference evidence="13" key="1">
    <citation type="submission" date="2020-05" db="UniProtKB">
        <authorList>
            <consortium name="EnsemblMetazoa"/>
        </authorList>
    </citation>
    <scope>IDENTIFICATION</scope>
    <source>
        <strain evidence="13">Aabys</strain>
    </source>
</reference>
<dbReference type="EnsemblMetazoa" id="MDOA001707-RA">
    <property type="protein sequence ID" value="MDOA001707-PA"/>
    <property type="gene ID" value="MDOA001707"/>
</dbReference>
<keyword evidence="3 11" id="KW-0813">Transport</keyword>
<keyword evidence="9 11" id="KW-0496">Mitochondrion</keyword>
<evidence type="ECO:0000256" key="11">
    <source>
        <dbReference type="PIRNR" id="PIRNR017834"/>
    </source>
</evidence>
<dbReference type="GO" id="GO:0005743">
    <property type="term" value="C:mitochondrial inner membrane"/>
    <property type="evidence" value="ECO:0007669"/>
    <property type="project" value="UniProtKB-SubCell"/>
</dbReference>
<reference evidence="15 16" key="2">
    <citation type="submission" date="2025-04" db="UniProtKB">
        <authorList>
            <consortium name="RefSeq"/>
        </authorList>
    </citation>
    <scope>IDENTIFICATION</scope>
    <source>
        <strain evidence="15 16">Aabys</strain>
    </source>
</reference>
<evidence type="ECO:0000256" key="4">
    <source>
        <dbReference type="ARBA" id="ARBA00022660"/>
    </source>
</evidence>
<dbReference type="RefSeq" id="XP_005189578.1">
    <property type="nucleotide sequence ID" value="XM_005189521.3"/>
</dbReference>
<evidence type="ECO:0000256" key="8">
    <source>
        <dbReference type="ARBA" id="ARBA00022989"/>
    </source>
</evidence>
<evidence type="ECO:0000313" key="16">
    <source>
        <dbReference type="RefSeq" id="XP_005189578.1"/>
    </source>
</evidence>
<name>A0A1I8N511_MUSDO</name>
<comment type="similarity">
    <text evidence="2 11">Belongs to the complex I NDUFC2 subunit family.</text>
</comment>
<keyword evidence="5 12" id="KW-0812">Transmembrane</keyword>
<evidence type="ECO:0000256" key="6">
    <source>
        <dbReference type="ARBA" id="ARBA00022792"/>
    </source>
</evidence>
<dbReference type="STRING" id="7370.A0A1I8N511"/>
<accession>A0A1I8N511</accession>
<keyword evidence="10 11" id="KW-0472">Membrane</keyword>
<keyword evidence="8 12" id="KW-1133">Transmembrane helix</keyword>